<protein>
    <submittedName>
        <fullName evidence="1">Uncharacterized protein</fullName>
    </submittedName>
</protein>
<keyword evidence="2" id="KW-1185">Reference proteome</keyword>
<gene>
    <name evidence="1" type="ORF">CGZ75_20830</name>
</gene>
<accession>A0A229NV58</accession>
<evidence type="ECO:0000313" key="1">
    <source>
        <dbReference type="EMBL" id="OXM13489.1"/>
    </source>
</evidence>
<name>A0A229NV58_9BACL</name>
<proteinExistence type="predicted"/>
<dbReference type="Proteomes" id="UP000215145">
    <property type="component" value="Unassembled WGS sequence"/>
</dbReference>
<reference evidence="1 2" key="1">
    <citation type="submission" date="2017-07" db="EMBL/GenBank/DDBJ databases">
        <title>Paenibacillus herberti R33 genome sequencing and assembly.</title>
        <authorList>
            <person name="Su W."/>
        </authorList>
    </citation>
    <scope>NUCLEOTIDE SEQUENCE [LARGE SCALE GENOMIC DNA]</scope>
    <source>
        <strain evidence="1 2">R33</strain>
    </source>
</reference>
<dbReference type="EMBL" id="NMUQ01000003">
    <property type="protein sequence ID" value="OXM13489.1"/>
    <property type="molecule type" value="Genomic_DNA"/>
</dbReference>
<organism evidence="1 2">
    <name type="scientific">Paenibacillus herberti</name>
    <dbReference type="NCBI Taxonomy" id="1619309"/>
    <lineage>
        <taxon>Bacteria</taxon>
        <taxon>Bacillati</taxon>
        <taxon>Bacillota</taxon>
        <taxon>Bacilli</taxon>
        <taxon>Bacillales</taxon>
        <taxon>Paenibacillaceae</taxon>
        <taxon>Paenibacillus</taxon>
    </lineage>
</organism>
<sequence length="143" mass="14823">MPEFLDLKSSQNASFANSIAIPITAINTAQLIAQQTLDLSDGEAGETRVDFSGVCGVQLGVSQPVATITISVVRGNLPTDPLVFSGAQALDTSLSGPQLINVTGSDFFAPNTVQTYTAFVSSSALGTIRVGPESFYFIGTSDS</sequence>
<comment type="caution">
    <text evidence="1">The sequence shown here is derived from an EMBL/GenBank/DDBJ whole genome shotgun (WGS) entry which is preliminary data.</text>
</comment>
<dbReference type="RefSeq" id="WP_089526194.1">
    <property type="nucleotide sequence ID" value="NZ_NMUQ01000003.1"/>
</dbReference>
<dbReference type="AlphaFoldDB" id="A0A229NV58"/>
<dbReference type="OrthoDB" id="2641610at2"/>
<evidence type="ECO:0000313" key="2">
    <source>
        <dbReference type="Proteomes" id="UP000215145"/>
    </source>
</evidence>